<organism evidence="2">
    <name type="scientific">Oryza punctata</name>
    <name type="common">Red rice</name>
    <dbReference type="NCBI Taxonomy" id="4537"/>
    <lineage>
        <taxon>Eukaryota</taxon>
        <taxon>Viridiplantae</taxon>
        <taxon>Streptophyta</taxon>
        <taxon>Embryophyta</taxon>
        <taxon>Tracheophyta</taxon>
        <taxon>Spermatophyta</taxon>
        <taxon>Magnoliopsida</taxon>
        <taxon>Liliopsida</taxon>
        <taxon>Poales</taxon>
        <taxon>Poaceae</taxon>
        <taxon>BOP clade</taxon>
        <taxon>Oryzoideae</taxon>
        <taxon>Oryzeae</taxon>
        <taxon>Oryzinae</taxon>
        <taxon>Oryza</taxon>
    </lineage>
</organism>
<dbReference type="HOGENOM" id="CLU_951174_0_0_1"/>
<evidence type="ECO:0000256" key="1">
    <source>
        <dbReference type="SAM" id="MobiDB-lite"/>
    </source>
</evidence>
<feature type="region of interest" description="Disordered" evidence="1">
    <location>
        <begin position="78"/>
        <end position="100"/>
    </location>
</feature>
<dbReference type="AlphaFoldDB" id="A0A0E0L6H9"/>
<feature type="region of interest" description="Disordered" evidence="1">
    <location>
        <begin position="212"/>
        <end position="254"/>
    </location>
</feature>
<dbReference type="Proteomes" id="UP000026962">
    <property type="component" value="Chromosome 5"/>
</dbReference>
<keyword evidence="3" id="KW-1185">Reference proteome</keyword>
<evidence type="ECO:0000313" key="2">
    <source>
        <dbReference type="EnsemblPlants" id="OPUNC05G25460.1"/>
    </source>
</evidence>
<evidence type="ECO:0000313" key="3">
    <source>
        <dbReference type="Proteomes" id="UP000026962"/>
    </source>
</evidence>
<dbReference type="EnsemblPlants" id="OPUNC05G25460.1">
    <property type="protein sequence ID" value="OPUNC05G25460.1"/>
    <property type="gene ID" value="OPUNC05G25460"/>
</dbReference>
<feature type="compositionally biased region" description="Pro residues" evidence="1">
    <location>
        <begin position="168"/>
        <end position="179"/>
    </location>
</feature>
<reference evidence="2" key="1">
    <citation type="submission" date="2015-04" db="UniProtKB">
        <authorList>
            <consortium name="EnsemblPlants"/>
        </authorList>
    </citation>
    <scope>IDENTIFICATION</scope>
</reference>
<feature type="region of interest" description="Disordered" evidence="1">
    <location>
        <begin position="129"/>
        <end position="200"/>
    </location>
</feature>
<protein>
    <submittedName>
        <fullName evidence="2">Uncharacterized protein</fullName>
    </submittedName>
</protein>
<proteinExistence type="predicted"/>
<dbReference type="Gramene" id="OPUNC05G25460.1">
    <property type="protein sequence ID" value="OPUNC05G25460.1"/>
    <property type="gene ID" value="OPUNC05G25460"/>
</dbReference>
<feature type="compositionally biased region" description="Low complexity" evidence="1">
    <location>
        <begin position="142"/>
        <end position="167"/>
    </location>
</feature>
<feature type="compositionally biased region" description="Basic residues" evidence="1">
    <location>
        <begin position="214"/>
        <end position="239"/>
    </location>
</feature>
<sequence>MASTPIGRSDEREGEADAEVAVGGWNWMQAGVNGRKDGSLFVIVIHGNTCSVDGGEYTLFHPYVPLILRSMTTPMRSGTADPAVGSPPYPQWPERPIGEVGDPVGEVVRRRANNQRWVDLEGSQRWKTSDHAGVDEIQAPNVGTCGVDGDTDAAAVASRRSRSLLGRPSPPPTRPPSPPLRSHAAASLSEPLTLSHQFPPPPLLALPTAAACHPRVRASPRGAARRHRRTTSAGRRHPASARIRPPPPHIRRPRCRRATSAARRDPAPFPHAINPGHALEATKNSCMWIEEKY</sequence>
<reference evidence="2" key="2">
    <citation type="submission" date="2018-05" db="EMBL/GenBank/DDBJ databases">
        <title>OpunRS2 (Oryza punctata Reference Sequence Version 2).</title>
        <authorList>
            <person name="Zhang J."/>
            <person name="Kudrna D."/>
            <person name="Lee S."/>
            <person name="Talag J."/>
            <person name="Welchert J."/>
            <person name="Wing R.A."/>
        </authorList>
    </citation>
    <scope>NUCLEOTIDE SEQUENCE [LARGE SCALE GENOMIC DNA]</scope>
</reference>
<name>A0A0E0L6H9_ORYPU</name>
<accession>A0A0E0L6H9</accession>